<dbReference type="Gene3D" id="1.10.357.10">
    <property type="entry name" value="Tetracycline Repressor, domain 2"/>
    <property type="match status" value="1"/>
</dbReference>
<dbReference type="InterPro" id="IPR036271">
    <property type="entry name" value="Tet_transcr_reg_TetR-rel_C_sf"/>
</dbReference>
<dbReference type="RefSeq" id="WP_188482336.1">
    <property type="nucleotide sequence ID" value="NZ_BMFC01000005.1"/>
</dbReference>
<organism evidence="6 7">
    <name type="scientific">Marivita lacus</name>
    <dbReference type="NCBI Taxonomy" id="1323742"/>
    <lineage>
        <taxon>Bacteria</taxon>
        <taxon>Pseudomonadati</taxon>
        <taxon>Pseudomonadota</taxon>
        <taxon>Alphaproteobacteria</taxon>
        <taxon>Rhodobacterales</taxon>
        <taxon>Roseobacteraceae</taxon>
        <taxon>Marivita</taxon>
    </lineage>
</organism>
<dbReference type="PANTHER" id="PTHR30055">
    <property type="entry name" value="HTH-TYPE TRANSCRIPTIONAL REGULATOR RUTR"/>
    <property type="match status" value="1"/>
</dbReference>
<name>A0ABQ1KUR3_9RHOB</name>
<dbReference type="InterPro" id="IPR050109">
    <property type="entry name" value="HTH-type_TetR-like_transc_reg"/>
</dbReference>
<feature type="DNA-binding region" description="H-T-H motif" evidence="4">
    <location>
        <begin position="27"/>
        <end position="46"/>
    </location>
</feature>
<keyword evidence="3" id="KW-0804">Transcription</keyword>
<evidence type="ECO:0000313" key="7">
    <source>
        <dbReference type="Proteomes" id="UP000645462"/>
    </source>
</evidence>
<evidence type="ECO:0000256" key="1">
    <source>
        <dbReference type="ARBA" id="ARBA00023015"/>
    </source>
</evidence>
<keyword evidence="1" id="KW-0805">Transcription regulation</keyword>
<evidence type="ECO:0000256" key="2">
    <source>
        <dbReference type="ARBA" id="ARBA00023125"/>
    </source>
</evidence>
<dbReference type="Proteomes" id="UP000645462">
    <property type="component" value="Unassembled WGS sequence"/>
</dbReference>
<dbReference type="SUPFAM" id="SSF48498">
    <property type="entry name" value="Tetracyclin repressor-like, C-terminal domain"/>
    <property type="match status" value="1"/>
</dbReference>
<dbReference type="PANTHER" id="PTHR30055:SF240">
    <property type="entry name" value="HTH-TYPE TRANSCRIPTIONAL REGULATOR ACRR"/>
    <property type="match status" value="1"/>
</dbReference>
<dbReference type="SUPFAM" id="SSF46689">
    <property type="entry name" value="Homeodomain-like"/>
    <property type="match status" value="1"/>
</dbReference>
<dbReference type="Pfam" id="PF00440">
    <property type="entry name" value="TetR_N"/>
    <property type="match status" value="1"/>
</dbReference>
<sequence length="243" mass="26592">MAPEDRREAILNAAQALFMERGWEAVTIADVLEAAGISKGGFYHHFTAKEDLLTGIVVRMTQQVIIVAETARREASGDALARLNAFMAGSVSWKAENTAEMRFFTNVLAKPGNDILYRRIFDATAVAVVPVLEDLVAEGIEDGTFDVTDTRVTAEVIVGLSHGRRQVLEDAVVRASSGDLDEAARLLDDRMRAEGAICDRLLCLPQGSVLLSSPQDHRRMLIGLTTPDRANEQADAMCRHKDQ</sequence>
<evidence type="ECO:0000256" key="3">
    <source>
        <dbReference type="ARBA" id="ARBA00023163"/>
    </source>
</evidence>
<comment type="caution">
    <text evidence="6">The sequence shown here is derived from an EMBL/GenBank/DDBJ whole genome shotgun (WGS) entry which is preliminary data.</text>
</comment>
<evidence type="ECO:0000256" key="4">
    <source>
        <dbReference type="PROSITE-ProRule" id="PRU00335"/>
    </source>
</evidence>
<dbReference type="EMBL" id="BMFC01000005">
    <property type="protein sequence ID" value="GGC06934.1"/>
    <property type="molecule type" value="Genomic_DNA"/>
</dbReference>
<evidence type="ECO:0000259" key="5">
    <source>
        <dbReference type="PROSITE" id="PS50977"/>
    </source>
</evidence>
<dbReference type="InterPro" id="IPR001647">
    <property type="entry name" value="HTH_TetR"/>
</dbReference>
<evidence type="ECO:0000313" key="6">
    <source>
        <dbReference type="EMBL" id="GGC06934.1"/>
    </source>
</evidence>
<feature type="domain" description="HTH tetR-type" evidence="5">
    <location>
        <begin position="4"/>
        <end position="64"/>
    </location>
</feature>
<dbReference type="PROSITE" id="PS50977">
    <property type="entry name" value="HTH_TETR_2"/>
    <property type="match status" value="1"/>
</dbReference>
<reference evidence="7" key="1">
    <citation type="journal article" date="2019" name="Int. J. Syst. Evol. Microbiol.">
        <title>The Global Catalogue of Microorganisms (GCM) 10K type strain sequencing project: providing services to taxonomists for standard genome sequencing and annotation.</title>
        <authorList>
            <consortium name="The Broad Institute Genomics Platform"/>
            <consortium name="The Broad Institute Genome Sequencing Center for Infectious Disease"/>
            <person name="Wu L."/>
            <person name="Ma J."/>
        </authorList>
    </citation>
    <scope>NUCLEOTIDE SEQUENCE [LARGE SCALE GENOMIC DNA]</scope>
    <source>
        <strain evidence="7">CGMCC 1.12478</strain>
    </source>
</reference>
<keyword evidence="7" id="KW-1185">Reference proteome</keyword>
<dbReference type="PRINTS" id="PR00455">
    <property type="entry name" value="HTHTETR"/>
</dbReference>
<gene>
    <name evidence="6" type="ORF">GCM10011363_24560</name>
</gene>
<protein>
    <submittedName>
        <fullName evidence="6">TetR family transcriptional regulator</fullName>
    </submittedName>
</protein>
<accession>A0ABQ1KUR3</accession>
<proteinExistence type="predicted"/>
<keyword evidence="2 4" id="KW-0238">DNA-binding</keyword>
<dbReference type="InterPro" id="IPR009057">
    <property type="entry name" value="Homeodomain-like_sf"/>
</dbReference>